<dbReference type="InterPro" id="IPR029058">
    <property type="entry name" value="AB_hydrolase_fold"/>
</dbReference>
<dbReference type="Pfam" id="PF01738">
    <property type="entry name" value="DLH"/>
    <property type="match status" value="1"/>
</dbReference>
<dbReference type="SUPFAM" id="SSF53474">
    <property type="entry name" value="alpha/beta-Hydrolases"/>
    <property type="match status" value="1"/>
</dbReference>
<reference evidence="2" key="1">
    <citation type="submission" date="2022-07" db="EMBL/GenBank/DDBJ databases">
        <title>Genome Sequence of Xylaria arbuscula.</title>
        <authorList>
            <person name="Buettner E."/>
        </authorList>
    </citation>
    <scope>NUCLEOTIDE SEQUENCE</scope>
    <source>
        <strain evidence="2">VT107</strain>
    </source>
</reference>
<dbReference type="OrthoDB" id="2147163at2759"/>
<organism evidence="2 3">
    <name type="scientific">Xylaria arbuscula</name>
    <dbReference type="NCBI Taxonomy" id="114810"/>
    <lineage>
        <taxon>Eukaryota</taxon>
        <taxon>Fungi</taxon>
        <taxon>Dikarya</taxon>
        <taxon>Ascomycota</taxon>
        <taxon>Pezizomycotina</taxon>
        <taxon>Sordariomycetes</taxon>
        <taxon>Xylariomycetidae</taxon>
        <taxon>Xylariales</taxon>
        <taxon>Xylariaceae</taxon>
        <taxon>Xylaria</taxon>
    </lineage>
</organism>
<dbReference type="GO" id="GO:0016787">
    <property type="term" value="F:hydrolase activity"/>
    <property type="evidence" value="ECO:0007669"/>
    <property type="project" value="InterPro"/>
</dbReference>
<dbReference type="Gene3D" id="3.40.50.1820">
    <property type="entry name" value="alpha/beta hydrolase"/>
    <property type="match status" value="1"/>
</dbReference>
<dbReference type="EMBL" id="JANPWZ010001497">
    <property type="protein sequence ID" value="KAJ3565352.1"/>
    <property type="molecule type" value="Genomic_DNA"/>
</dbReference>
<gene>
    <name evidence="2" type="ORF">NPX13_g7539</name>
</gene>
<accession>A0A9W8NA51</accession>
<dbReference type="AlphaFoldDB" id="A0A9W8NA51"/>
<sequence length="340" mass="36984">MPNPPFPIAASLSRHLPKSRTAVATAVTAASAPDIRAAPYRPPQLPLPTCPCNITTSPLTYPRSRSITTQTDGNLGKQSTARDTAKMSTMPAQHGHSEACCNIPPIVPSGYAAKGNYEELGGYKSYVTGPSGATKGVVTIFDIFGYYPQTLQGADIMAASGDTKYKVFIPDWFKGDPADLSWFPPDNEEKQQKLGAFFQKHPPPNIASQVPGYVKALSEKYPDIKEWAILGFCWGGKVVSLVTASPENPFKAGIEAHPAMVDPKDAEGIKIPLALLASKDENPEDVKKFEANLTGPKHVETFPDQIHGWMAARSDLNDEKVKSEYKRGYEIVLKFLSQHL</sequence>
<name>A0A9W8NA51_9PEZI</name>
<evidence type="ECO:0000313" key="2">
    <source>
        <dbReference type="EMBL" id="KAJ3565352.1"/>
    </source>
</evidence>
<protein>
    <recommendedName>
        <fullName evidence="1">Dienelactone hydrolase domain-containing protein</fullName>
    </recommendedName>
</protein>
<proteinExistence type="predicted"/>
<dbReference type="Proteomes" id="UP001148614">
    <property type="component" value="Unassembled WGS sequence"/>
</dbReference>
<dbReference type="VEuPathDB" id="FungiDB:F4678DRAFT_441783"/>
<comment type="caution">
    <text evidence="2">The sequence shown here is derived from an EMBL/GenBank/DDBJ whole genome shotgun (WGS) entry which is preliminary data.</text>
</comment>
<evidence type="ECO:0000313" key="3">
    <source>
        <dbReference type="Proteomes" id="UP001148614"/>
    </source>
</evidence>
<dbReference type="InterPro" id="IPR002925">
    <property type="entry name" value="Dienelactn_hydro"/>
</dbReference>
<evidence type="ECO:0000259" key="1">
    <source>
        <dbReference type="Pfam" id="PF01738"/>
    </source>
</evidence>
<feature type="domain" description="Dienelactone hydrolase" evidence="1">
    <location>
        <begin position="125"/>
        <end position="339"/>
    </location>
</feature>
<keyword evidence="3" id="KW-1185">Reference proteome</keyword>
<dbReference type="PANTHER" id="PTHR47668:SF1">
    <property type="entry name" value="DIENELACTONE HYDROLASE DOMAIN-CONTAINING PROTEIN-RELATED"/>
    <property type="match status" value="1"/>
</dbReference>
<dbReference type="PANTHER" id="PTHR47668">
    <property type="entry name" value="DIENELACTONE HYDROLASE FAMILY PROTEIN (AFU_ORTHOLOGUE AFUA_6G01940)"/>
    <property type="match status" value="1"/>
</dbReference>